<dbReference type="EMBL" id="JANPWB010000015">
    <property type="protein sequence ID" value="KAJ1087326.1"/>
    <property type="molecule type" value="Genomic_DNA"/>
</dbReference>
<dbReference type="Proteomes" id="UP001066276">
    <property type="component" value="Chromosome 11"/>
</dbReference>
<sequence length="99" mass="10737">MAGRRAPHPERPRDADAAALLNVSSKSIAWSSPHQLTGGRNEGCEAAALRLNHSLFLHATNNKAHEEPARTRAGRVFALRSLLLAPPTDVTTILDPDWP</sequence>
<dbReference type="AlphaFoldDB" id="A0AAV7L6S8"/>
<evidence type="ECO:0000313" key="1">
    <source>
        <dbReference type="EMBL" id="KAJ1087326.1"/>
    </source>
</evidence>
<name>A0AAV7L6S8_PLEWA</name>
<organism evidence="1 2">
    <name type="scientific">Pleurodeles waltl</name>
    <name type="common">Iberian ribbed newt</name>
    <dbReference type="NCBI Taxonomy" id="8319"/>
    <lineage>
        <taxon>Eukaryota</taxon>
        <taxon>Metazoa</taxon>
        <taxon>Chordata</taxon>
        <taxon>Craniata</taxon>
        <taxon>Vertebrata</taxon>
        <taxon>Euteleostomi</taxon>
        <taxon>Amphibia</taxon>
        <taxon>Batrachia</taxon>
        <taxon>Caudata</taxon>
        <taxon>Salamandroidea</taxon>
        <taxon>Salamandridae</taxon>
        <taxon>Pleurodelinae</taxon>
        <taxon>Pleurodeles</taxon>
    </lineage>
</organism>
<accession>A0AAV7L6S8</accession>
<keyword evidence="2" id="KW-1185">Reference proteome</keyword>
<gene>
    <name evidence="1" type="ORF">NDU88_000506</name>
</gene>
<comment type="caution">
    <text evidence="1">The sequence shown here is derived from an EMBL/GenBank/DDBJ whole genome shotgun (WGS) entry which is preliminary data.</text>
</comment>
<reference evidence="1" key="1">
    <citation type="journal article" date="2022" name="bioRxiv">
        <title>Sequencing and chromosome-scale assembly of the giantPleurodeles waltlgenome.</title>
        <authorList>
            <person name="Brown T."/>
            <person name="Elewa A."/>
            <person name="Iarovenko S."/>
            <person name="Subramanian E."/>
            <person name="Araus A.J."/>
            <person name="Petzold A."/>
            <person name="Susuki M."/>
            <person name="Suzuki K.-i.T."/>
            <person name="Hayashi T."/>
            <person name="Toyoda A."/>
            <person name="Oliveira C."/>
            <person name="Osipova E."/>
            <person name="Leigh N.D."/>
            <person name="Simon A."/>
            <person name="Yun M.H."/>
        </authorList>
    </citation>
    <scope>NUCLEOTIDE SEQUENCE</scope>
    <source>
        <strain evidence="1">20211129_DDA</strain>
        <tissue evidence="1">Liver</tissue>
    </source>
</reference>
<proteinExistence type="predicted"/>
<protein>
    <submittedName>
        <fullName evidence="1">Uncharacterized protein</fullName>
    </submittedName>
</protein>
<evidence type="ECO:0000313" key="2">
    <source>
        <dbReference type="Proteomes" id="UP001066276"/>
    </source>
</evidence>